<protein>
    <submittedName>
        <fullName evidence="3">G2 and S phase-expressed protein 1</fullName>
    </submittedName>
</protein>
<evidence type="ECO:0000313" key="3">
    <source>
        <dbReference type="RefSeq" id="XP_015270847.1"/>
    </source>
</evidence>
<dbReference type="PANTHER" id="PTHR21584">
    <property type="entry name" value="DIFFERENTIAL DISPLAY AND ACTIVATED BY P53 DDA3 /G2 S PHASE EXPRESSED 1"/>
    <property type="match status" value="1"/>
</dbReference>
<feature type="compositionally biased region" description="Low complexity" evidence="1">
    <location>
        <begin position="127"/>
        <end position="148"/>
    </location>
</feature>
<feature type="region of interest" description="Disordered" evidence="1">
    <location>
        <begin position="90"/>
        <end position="148"/>
    </location>
</feature>
<keyword evidence="2" id="KW-1185">Reference proteome</keyword>
<dbReference type="Proteomes" id="UP000694871">
    <property type="component" value="Unplaced"/>
</dbReference>
<feature type="region of interest" description="Disordered" evidence="1">
    <location>
        <begin position="282"/>
        <end position="365"/>
    </location>
</feature>
<dbReference type="InterPro" id="IPR026657">
    <property type="entry name" value="DDA3/GTSE-1"/>
</dbReference>
<dbReference type="GeneID" id="107113949"/>
<reference evidence="3" key="1">
    <citation type="submission" date="2025-08" db="UniProtKB">
        <authorList>
            <consortium name="RefSeq"/>
        </authorList>
    </citation>
    <scope>IDENTIFICATION</scope>
</reference>
<gene>
    <name evidence="3" type="primary">GTSE1</name>
</gene>
<feature type="region of interest" description="Disordered" evidence="1">
    <location>
        <begin position="50"/>
        <end position="73"/>
    </location>
</feature>
<accession>A0ABM1KAW0</accession>
<feature type="compositionally biased region" description="Basic and acidic residues" evidence="1">
    <location>
        <begin position="90"/>
        <end position="100"/>
    </location>
</feature>
<feature type="compositionally biased region" description="Low complexity" evidence="1">
    <location>
        <begin position="325"/>
        <end position="357"/>
    </location>
</feature>
<feature type="region of interest" description="Disordered" evidence="1">
    <location>
        <begin position="187"/>
        <end position="206"/>
    </location>
</feature>
<dbReference type="PANTHER" id="PTHR21584:SF10">
    <property type="entry name" value="G2 AND S PHASE-EXPRESSED PROTEIN 1"/>
    <property type="match status" value="1"/>
</dbReference>
<organism evidence="2 3">
    <name type="scientific">Gekko japonicus</name>
    <name type="common">Schlegel's Japanese gecko</name>
    <dbReference type="NCBI Taxonomy" id="146911"/>
    <lineage>
        <taxon>Eukaryota</taxon>
        <taxon>Metazoa</taxon>
        <taxon>Chordata</taxon>
        <taxon>Craniata</taxon>
        <taxon>Vertebrata</taxon>
        <taxon>Euteleostomi</taxon>
        <taxon>Lepidosauria</taxon>
        <taxon>Squamata</taxon>
        <taxon>Bifurcata</taxon>
        <taxon>Gekkota</taxon>
        <taxon>Gekkonidae</taxon>
        <taxon>Gekkoninae</taxon>
        <taxon>Gekko</taxon>
    </lineage>
</organism>
<sequence>MSQKVSSPRKDKFPKSFIGQVAPCCVDKNNKKSSKLQTVKTSYVFGNNSLAVEQSEQDSPHHPSSRKHVKSMGSLEDLLCGKSSIVPDAKDSSLVQDKRRLLTPGKQSIKATQLKPPNDVQMQRNTLSSSSSSLSSMNSSLNSSLSVSPKRGKVKTNIVAKTSTCGSEISGTTKVAMVRPMRVSSVQASHSDASGKQERSTCAMKGNPSMNAAKYKAAFESKTSGTGIRGVSSENGAVRVLQPIVFLSCGNVGSNVAASPPVKQLEERTVLNSCSSIRSIPTPANIKRSGLPTPVGRRMSGIPARTPKTAPRSMSSPNLLPVRQVSSAVSKKTTAASSKRAKESSVQTADSSSTSSTEGDSFPPQAVSVALDFSPEKAPSWNQGLTENKKLAEEIQAKEGLLIDTGIDTAPVDPSDCENKPLIDFFNTPEMIKALPLKLTEQLIDLGSPLIYLSPEGNKENLDSPLLKF</sequence>
<dbReference type="RefSeq" id="XP_015270847.1">
    <property type="nucleotide sequence ID" value="XM_015415361.1"/>
</dbReference>
<proteinExistence type="predicted"/>
<name>A0ABM1KAW0_GEKJA</name>
<evidence type="ECO:0000256" key="1">
    <source>
        <dbReference type="SAM" id="MobiDB-lite"/>
    </source>
</evidence>
<evidence type="ECO:0000313" key="2">
    <source>
        <dbReference type="Proteomes" id="UP000694871"/>
    </source>
</evidence>